<proteinExistence type="inferred from homology"/>
<sequence length="184" mass="21384">MILPIYTYGQNVLREETEDVTPEYPELSQLIQNMFETMYKSEGVGLAAPQVGLPIRLIVVTLDVLKDEYPEYEGFNKAYINPYIEEESSETVMIEEGCLSIPGIHEKVKRPSRVRISYQDEKFEMHDEWVDGYLARVLQHEIDHLDGFLFTDRLSPLRKRLVRKSLTNIIKGKVSCNYKIKTAH</sequence>
<dbReference type="Gene3D" id="3.90.45.10">
    <property type="entry name" value="Peptide deformylase"/>
    <property type="match status" value="1"/>
</dbReference>
<comment type="function">
    <text evidence="4">Removes the formyl group from the N-terminal Met of newly synthesized proteins. Requires at least a dipeptide for an efficient rate of reaction. N-terminal L-methionine is a prerequisite for activity but the enzyme has broad specificity at other positions.</text>
</comment>
<dbReference type="InterPro" id="IPR023635">
    <property type="entry name" value="Peptide_deformylase"/>
</dbReference>
<dbReference type="GO" id="GO:0042586">
    <property type="term" value="F:peptide deformylase activity"/>
    <property type="evidence" value="ECO:0007669"/>
    <property type="project" value="UniProtKB-UniRule"/>
</dbReference>
<evidence type="ECO:0000256" key="1">
    <source>
        <dbReference type="ARBA" id="ARBA00010759"/>
    </source>
</evidence>
<dbReference type="GO" id="GO:0046872">
    <property type="term" value="F:metal ion binding"/>
    <property type="evidence" value="ECO:0007669"/>
    <property type="project" value="UniProtKB-KW"/>
</dbReference>
<dbReference type="PRINTS" id="PR01576">
    <property type="entry name" value="PDEFORMYLASE"/>
</dbReference>
<comment type="catalytic activity">
    <reaction evidence="4">
        <text>N-terminal N-formyl-L-methionyl-[peptide] + H2O = N-terminal L-methionyl-[peptide] + formate</text>
        <dbReference type="Rhea" id="RHEA:24420"/>
        <dbReference type="Rhea" id="RHEA-COMP:10639"/>
        <dbReference type="Rhea" id="RHEA-COMP:10640"/>
        <dbReference type="ChEBI" id="CHEBI:15377"/>
        <dbReference type="ChEBI" id="CHEBI:15740"/>
        <dbReference type="ChEBI" id="CHEBI:49298"/>
        <dbReference type="ChEBI" id="CHEBI:64731"/>
        <dbReference type="EC" id="3.5.1.88"/>
    </reaction>
</comment>
<dbReference type="EC" id="3.5.1.88" evidence="4"/>
<feature type="active site" evidence="4">
    <location>
        <position position="141"/>
    </location>
</feature>
<evidence type="ECO:0000256" key="2">
    <source>
        <dbReference type="ARBA" id="ARBA00022723"/>
    </source>
</evidence>
<dbReference type="HAMAP" id="MF_00163">
    <property type="entry name" value="Pep_deformylase"/>
    <property type="match status" value="1"/>
</dbReference>
<evidence type="ECO:0000313" key="5">
    <source>
        <dbReference type="EMBL" id="QFQ11784.1"/>
    </source>
</evidence>
<dbReference type="NCBIfam" id="TIGR00079">
    <property type="entry name" value="pept_deformyl"/>
    <property type="match status" value="1"/>
</dbReference>
<feature type="binding site" evidence="4">
    <location>
        <position position="140"/>
    </location>
    <ligand>
        <name>Fe cation</name>
        <dbReference type="ChEBI" id="CHEBI:24875"/>
    </ligand>
</feature>
<gene>
    <name evidence="4 5" type="primary">def</name>
    <name evidence="5" type="ORF">C7Y71_001415</name>
</gene>
<dbReference type="Proteomes" id="UP000249375">
    <property type="component" value="Chromosome"/>
</dbReference>
<dbReference type="PANTHER" id="PTHR10458">
    <property type="entry name" value="PEPTIDE DEFORMYLASE"/>
    <property type="match status" value="1"/>
</dbReference>
<dbReference type="RefSeq" id="WP_111897840.1">
    <property type="nucleotide sequence ID" value="NZ_CP033459.1"/>
</dbReference>
<dbReference type="PANTHER" id="PTHR10458:SF22">
    <property type="entry name" value="PEPTIDE DEFORMYLASE"/>
    <property type="match status" value="1"/>
</dbReference>
<dbReference type="OrthoDB" id="9784988at2"/>
<evidence type="ECO:0000313" key="6">
    <source>
        <dbReference type="Proteomes" id="UP000249375"/>
    </source>
</evidence>
<comment type="cofactor">
    <cofactor evidence="4">
        <name>Fe(2+)</name>
        <dbReference type="ChEBI" id="CHEBI:29033"/>
    </cofactor>
    <text evidence="4">Binds 1 Fe(2+) ion.</text>
</comment>
<keyword evidence="6" id="KW-1185">Reference proteome</keyword>
<dbReference type="EMBL" id="CP033459">
    <property type="protein sequence ID" value="QFQ11784.1"/>
    <property type="molecule type" value="Genomic_DNA"/>
</dbReference>
<reference evidence="5 6" key="1">
    <citation type="submission" date="2018-11" db="EMBL/GenBank/DDBJ databases">
        <authorList>
            <person name="Na S.W."/>
            <person name="Baik M."/>
        </authorList>
    </citation>
    <scope>NUCLEOTIDE SEQUENCE [LARGE SCALE GENOMIC DNA]</scope>
    <source>
        <strain evidence="5 6">E39</strain>
    </source>
</reference>
<dbReference type="SUPFAM" id="SSF56420">
    <property type="entry name" value="Peptide deformylase"/>
    <property type="match status" value="1"/>
</dbReference>
<protein>
    <recommendedName>
        <fullName evidence="4">Peptide deformylase</fullName>
        <shortName evidence="4">PDF</shortName>
        <ecNumber evidence="4">3.5.1.88</ecNumber>
    </recommendedName>
    <alternativeName>
        <fullName evidence="4">Polypeptide deformylase</fullName>
    </alternativeName>
</protein>
<evidence type="ECO:0000256" key="3">
    <source>
        <dbReference type="ARBA" id="ARBA00022801"/>
    </source>
</evidence>
<feature type="binding site" evidence="4">
    <location>
        <position position="98"/>
    </location>
    <ligand>
        <name>Fe cation</name>
        <dbReference type="ChEBI" id="CHEBI:24875"/>
    </ligand>
</feature>
<dbReference type="InterPro" id="IPR036821">
    <property type="entry name" value="Peptide_deformylase_sf"/>
</dbReference>
<dbReference type="NCBIfam" id="NF001159">
    <property type="entry name" value="PRK00150.1-3"/>
    <property type="match status" value="1"/>
</dbReference>
<feature type="binding site" evidence="4">
    <location>
        <position position="144"/>
    </location>
    <ligand>
        <name>Fe cation</name>
        <dbReference type="ChEBI" id="CHEBI:24875"/>
    </ligand>
</feature>
<comment type="similarity">
    <text evidence="1 4">Belongs to the polypeptide deformylase family.</text>
</comment>
<name>A0A5P8E4D2_9BACT</name>
<dbReference type="PIRSF" id="PIRSF004749">
    <property type="entry name" value="Pep_def"/>
    <property type="match status" value="1"/>
</dbReference>
<dbReference type="GO" id="GO:0006412">
    <property type="term" value="P:translation"/>
    <property type="evidence" value="ECO:0007669"/>
    <property type="project" value="UniProtKB-UniRule"/>
</dbReference>
<organism evidence="5 6">
    <name type="scientific">Pseudoprevotella muciniphila</name>
    <dbReference type="NCBI Taxonomy" id="2133944"/>
    <lineage>
        <taxon>Bacteria</taxon>
        <taxon>Pseudomonadati</taxon>
        <taxon>Bacteroidota</taxon>
        <taxon>Bacteroidia</taxon>
        <taxon>Bacteroidales</taxon>
        <taxon>Prevotellaceae</taxon>
        <taxon>Pseudoprevotella</taxon>
    </lineage>
</organism>
<keyword evidence="4" id="KW-0408">Iron</keyword>
<dbReference type="AlphaFoldDB" id="A0A5P8E4D2"/>
<dbReference type="KEGG" id="alq:C7Y71_001415"/>
<accession>A0A5P8E4D2</accession>
<keyword evidence="4" id="KW-0648">Protein biosynthesis</keyword>
<keyword evidence="3 4" id="KW-0378">Hydrolase</keyword>
<dbReference type="CDD" id="cd00487">
    <property type="entry name" value="Pep_deformylase"/>
    <property type="match status" value="1"/>
</dbReference>
<evidence type="ECO:0000256" key="4">
    <source>
        <dbReference type="HAMAP-Rule" id="MF_00163"/>
    </source>
</evidence>
<dbReference type="Pfam" id="PF01327">
    <property type="entry name" value="Pep_deformylase"/>
    <property type="match status" value="1"/>
</dbReference>
<keyword evidence="2 4" id="KW-0479">Metal-binding</keyword>